<evidence type="ECO:0000259" key="8">
    <source>
        <dbReference type="Pfam" id="PF18565"/>
    </source>
</evidence>
<feature type="domain" description="Glycosyl hydrolases family 2 sugar binding" evidence="6">
    <location>
        <begin position="54"/>
        <end position="170"/>
    </location>
</feature>
<dbReference type="Pfam" id="PF02837">
    <property type="entry name" value="Glyco_hydro_2_N"/>
    <property type="match status" value="1"/>
</dbReference>
<dbReference type="InterPro" id="IPR040605">
    <property type="entry name" value="Glyco_hydro2_dom5"/>
</dbReference>
<dbReference type="InterPro" id="IPR006102">
    <property type="entry name" value="Ig-like_GH2"/>
</dbReference>
<dbReference type="InterPro" id="IPR006103">
    <property type="entry name" value="Glyco_hydro_2_cat"/>
</dbReference>
<evidence type="ECO:0000313" key="10">
    <source>
        <dbReference type="Proteomes" id="UP001290861"/>
    </source>
</evidence>
<dbReference type="Pfam" id="PF02836">
    <property type="entry name" value="Glyco_hydro_2_C"/>
    <property type="match status" value="1"/>
</dbReference>
<dbReference type="GO" id="GO:0016787">
    <property type="term" value="F:hydrolase activity"/>
    <property type="evidence" value="ECO:0007669"/>
    <property type="project" value="UniProtKB-KW"/>
</dbReference>
<keyword evidence="10" id="KW-1185">Reference proteome</keyword>
<dbReference type="Gene3D" id="3.20.20.80">
    <property type="entry name" value="Glycosidases"/>
    <property type="match status" value="1"/>
</dbReference>
<dbReference type="EMBL" id="JARVCO010000006">
    <property type="protein sequence ID" value="MDZ8117876.1"/>
    <property type="molecule type" value="Genomic_DNA"/>
</dbReference>
<dbReference type="Gene3D" id="2.60.40.10">
    <property type="entry name" value="Immunoglobulins"/>
    <property type="match status" value="3"/>
</dbReference>
<feature type="domain" description="Glycoside hydrolase family 2 immunoglobulin-like beta-sandwich" evidence="4">
    <location>
        <begin position="177"/>
        <end position="283"/>
    </location>
</feature>
<dbReference type="InterPro" id="IPR008979">
    <property type="entry name" value="Galactose-bd-like_sf"/>
</dbReference>
<dbReference type="RefSeq" id="WP_322607678.1">
    <property type="nucleotide sequence ID" value="NZ_JARVCO010000006.1"/>
</dbReference>
<organism evidence="9 10">
    <name type="scientific">Pontiella agarivorans</name>
    <dbReference type="NCBI Taxonomy" id="3038953"/>
    <lineage>
        <taxon>Bacteria</taxon>
        <taxon>Pseudomonadati</taxon>
        <taxon>Kiritimatiellota</taxon>
        <taxon>Kiritimatiellia</taxon>
        <taxon>Kiritimatiellales</taxon>
        <taxon>Pontiellaceae</taxon>
        <taxon>Pontiella</taxon>
    </lineage>
</organism>
<protein>
    <submittedName>
        <fullName evidence="9">Glycoside hydrolase family 2 TIM barrel-domain containing protein</fullName>
    </submittedName>
</protein>
<keyword evidence="2 9" id="KW-0378">Hydrolase</keyword>
<comment type="similarity">
    <text evidence="1">Belongs to the glycosyl hydrolase 2 family.</text>
</comment>
<dbReference type="Pfam" id="PF18565">
    <property type="entry name" value="Glyco_hydro2_C5"/>
    <property type="match status" value="1"/>
</dbReference>
<dbReference type="InterPro" id="IPR006101">
    <property type="entry name" value="Glyco_hydro_2"/>
</dbReference>
<evidence type="ECO:0000256" key="2">
    <source>
        <dbReference type="ARBA" id="ARBA00022801"/>
    </source>
</evidence>
<feature type="domain" description="Glycoside hydrolase family 2 catalytic" evidence="5">
    <location>
        <begin position="290"/>
        <end position="429"/>
    </location>
</feature>
<feature type="domain" description="DUF4982" evidence="7">
    <location>
        <begin position="655"/>
        <end position="713"/>
    </location>
</feature>
<dbReference type="Gene3D" id="2.60.120.260">
    <property type="entry name" value="Galactose-binding domain-like"/>
    <property type="match status" value="1"/>
</dbReference>
<dbReference type="InterPro" id="IPR017853">
    <property type="entry name" value="GH"/>
</dbReference>
<evidence type="ECO:0000259" key="5">
    <source>
        <dbReference type="Pfam" id="PF02836"/>
    </source>
</evidence>
<dbReference type="Proteomes" id="UP001290861">
    <property type="component" value="Unassembled WGS sequence"/>
</dbReference>
<dbReference type="InterPro" id="IPR032311">
    <property type="entry name" value="DUF4982"/>
</dbReference>
<dbReference type="PRINTS" id="PR00132">
    <property type="entry name" value="GLHYDRLASE2"/>
</dbReference>
<keyword evidence="3" id="KW-0326">Glycosidase</keyword>
<dbReference type="InterPro" id="IPR051913">
    <property type="entry name" value="GH2_Domain-Containing"/>
</dbReference>
<evidence type="ECO:0000313" key="9">
    <source>
        <dbReference type="EMBL" id="MDZ8117876.1"/>
    </source>
</evidence>
<dbReference type="InterPro" id="IPR006104">
    <property type="entry name" value="Glyco_hydro_2_N"/>
</dbReference>
<feature type="domain" description="Glycoside hydrolase family 2" evidence="8">
    <location>
        <begin position="728"/>
        <end position="828"/>
    </location>
</feature>
<evidence type="ECO:0000256" key="1">
    <source>
        <dbReference type="ARBA" id="ARBA00007401"/>
    </source>
</evidence>
<dbReference type="PANTHER" id="PTHR42732:SF1">
    <property type="entry name" value="BETA-MANNOSIDASE"/>
    <property type="match status" value="1"/>
</dbReference>
<reference evidence="9 10" key="1">
    <citation type="journal article" date="2024" name="Appl. Environ. Microbiol.">
        <title>Pontiella agarivorans sp. nov., a novel marine anaerobic bacterium capable of degrading macroalgal polysaccharides and fixing nitrogen.</title>
        <authorList>
            <person name="Liu N."/>
            <person name="Kivenson V."/>
            <person name="Peng X."/>
            <person name="Cui Z."/>
            <person name="Lankiewicz T.S."/>
            <person name="Gosselin K.M."/>
            <person name="English C.J."/>
            <person name="Blair E.M."/>
            <person name="O'Malley M.A."/>
            <person name="Valentine D.L."/>
        </authorList>
    </citation>
    <scope>NUCLEOTIDE SEQUENCE [LARGE SCALE GENOMIC DNA]</scope>
    <source>
        <strain evidence="9 10">NLcol2</strain>
    </source>
</reference>
<dbReference type="Pfam" id="PF00703">
    <property type="entry name" value="Glyco_hydro_2"/>
    <property type="match status" value="1"/>
</dbReference>
<name>A0ABU5MUI1_9BACT</name>
<comment type="caution">
    <text evidence="9">The sequence shown here is derived from an EMBL/GenBank/DDBJ whole genome shotgun (WGS) entry which is preliminary data.</text>
</comment>
<evidence type="ECO:0000259" key="7">
    <source>
        <dbReference type="Pfam" id="PF16355"/>
    </source>
</evidence>
<dbReference type="InterPro" id="IPR036156">
    <property type="entry name" value="Beta-gal/glucu_dom_sf"/>
</dbReference>
<dbReference type="Pfam" id="PF16355">
    <property type="entry name" value="DUF4982"/>
    <property type="match status" value="1"/>
</dbReference>
<gene>
    <name evidence="9" type="ORF">P9H32_04490</name>
</gene>
<proteinExistence type="inferred from homology"/>
<accession>A0ABU5MUI1</accession>
<evidence type="ECO:0000259" key="4">
    <source>
        <dbReference type="Pfam" id="PF00703"/>
    </source>
</evidence>
<dbReference type="SUPFAM" id="SSF51445">
    <property type="entry name" value="(Trans)glycosidases"/>
    <property type="match status" value="1"/>
</dbReference>
<dbReference type="SUPFAM" id="SSF49303">
    <property type="entry name" value="beta-Galactosidase/glucuronidase domain"/>
    <property type="match status" value="1"/>
</dbReference>
<evidence type="ECO:0000259" key="6">
    <source>
        <dbReference type="Pfam" id="PF02837"/>
    </source>
</evidence>
<dbReference type="InterPro" id="IPR013783">
    <property type="entry name" value="Ig-like_fold"/>
</dbReference>
<sequence length="833" mass="94462">MKLGLTAAMAMGMAGWIAHGGEGQNFSNGWKFLPGDVPSAKNAAFDDSAWRELDLPHDWSVEYSFTTNHAGGCTAFLPGGIGWYRKTFEVSAAEKGQIFRIDFDGVYNNSEVWINGHYLGKRPFGYIPFSYELTEYLNYGGKNTVAVRVDRSAYLDCRWYPGSGIYRDVKWVAHGPVHIEQYGVFVTTRGDRVQVDVTLKNRMNAAEPVLLKVDLQDAAGKSVGFQTLEMDLAAGAPAVGTLAFTVGNPERWEPDHPYLYRAEVEVVSGDRVLDRATTGFGIRDIYNDPDKGFFLNGEHMRIKGVCLHHDGGAVGAAVPDAVWERRLRYLKEAGCNAIRTAHNPPSEAFLDLCDRMGFLVQDEAFDEWFNPKDKRHNFNAKDVDDLTRGYSEEFGDWAERDIKAMVLRDRNHPSIIQWSIGNEIEWTYAGYSDATGYWDKENEVSYYWDLPPFSAEEIRERFSVSQKRQGEHILAEQAADLSRWIKELDTTRPVTANMVMPSVSHFSGYADALDVVGYSYRTVLNEWGHEHYPEKMICGTENWVQWEEWKSVLENEHIAGVFLWTGIDYLGESRDWPKRSTASGMLNTAGFRKPRYWFFKTFWKEDEPLVYIAAQPQADSNYLLKNDEVVENPENPRDKKWWWPEVSNHWNFEVGEPVYIELYSNCEENELFLNGKSLGVRKLADHEDRLLKWIVPFEEGSLKAVGRNNGQVAAIKTLHTAAEAVAVRLKLDKKTLRADGRDAVHCVAEVVDEKGRSVRHRTHRVRFSVEGDARNIGVDNGNSSSVQDFQSDRCETDQGRVLMMLQAGKTKGDIVVNASVDGLKGATVRIQQQ</sequence>
<dbReference type="PANTHER" id="PTHR42732">
    <property type="entry name" value="BETA-GALACTOSIDASE"/>
    <property type="match status" value="1"/>
</dbReference>
<evidence type="ECO:0000256" key="3">
    <source>
        <dbReference type="ARBA" id="ARBA00023295"/>
    </source>
</evidence>
<dbReference type="SUPFAM" id="SSF49785">
    <property type="entry name" value="Galactose-binding domain-like"/>
    <property type="match status" value="1"/>
</dbReference>